<protein>
    <submittedName>
        <fullName evidence="2">Unannotated protein</fullName>
    </submittedName>
</protein>
<sequence>MLRRTDTAHAPWTVVNSNVKKLGRLEAMRHVLHALPYDHKDQRIVADADPRVVQSAKDVIRHR</sequence>
<name>A0A6J6PD73_9ZZZZ</name>
<evidence type="ECO:0000313" key="2">
    <source>
        <dbReference type="EMBL" id="CAB4697440.1"/>
    </source>
</evidence>
<reference evidence="2" key="1">
    <citation type="submission" date="2020-05" db="EMBL/GenBank/DDBJ databases">
        <authorList>
            <person name="Chiriac C."/>
            <person name="Salcher M."/>
            <person name="Ghai R."/>
            <person name="Kavagutti S V."/>
        </authorList>
    </citation>
    <scope>NUCLEOTIDE SEQUENCE</scope>
</reference>
<dbReference type="Pfam" id="PF03976">
    <property type="entry name" value="PPK2"/>
    <property type="match status" value="1"/>
</dbReference>
<dbReference type="InterPro" id="IPR027417">
    <property type="entry name" value="P-loop_NTPase"/>
</dbReference>
<dbReference type="AlphaFoldDB" id="A0A6J6PD73"/>
<proteinExistence type="predicted"/>
<dbReference type="InterPro" id="IPR022488">
    <property type="entry name" value="PPK2-related"/>
</dbReference>
<feature type="domain" description="Polyphosphate kinase-2-related" evidence="1">
    <location>
        <begin position="1"/>
        <end position="42"/>
    </location>
</feature>
<evidence type="ECO:0000259" key="1">
    <source>
        <dbReference type="Pfam" id="PF03976"/>
    </source>
</evidence>
<organism evidence="2">
    <name type="scientific">freshwater metagenome</name>
    <dbReference type="NCBI Taxonomy" id="449393"/>
    <lineage>
        <taxon>unclassified sequences</taxon>
        <taxon>metagenomes</taxon>
        <taxon>ecological metagenomes</taxon>
    </lineage>
</organism>
<dbReference type="Gene3D" id="3.40.50.300">
    <property type="entry name" value="P-loop containing nucleotide triphosphate hydrolases"/>
    <property type="match status" value="1"/>
</dbReference>
<dbReference type="EMBL" id="CAEZXM010000194">
    <property type="protein sequence ID" value="CAB4697440.1"/>
    <property type="molecule type" value="Genomic_DNA"/>
</dbReference>
<accession>A0A6J6PD73</accession>
<gene>
    <name evidence="2" type="ORF">UFOPK2366_01080</name>
</gene>